<dbReference type="eggNOG" id="ENOG502SNZB">
    <property type="taxonomic scope" value="Eukaryota"/>
</dbReference>
<feature type="non-terminal residue" evidence="1">
    <location>
        <position position="1"/>
    </location>
</feature>
<feature type="non-terminal residue" evidence="1">
    <location>
        <position position="173"/>
    </location>
</feature>
<gene>
    <name evidence="1" type="ORF">L798_06129</name>
</gene>
<accession>A0A067RH13</accession>
<proteinExistence type="predicted"/>
<dbReference type="Proteomes" id="UP000027135">
    <property type="component" value="Unassembled WGS sequence"/>
</dbReference>
<reference evidence="1 2" key="1">
    <citation type="journal article" date="2014" name="Nat. Commun.">
        <title>Molecular traces of alternative social organization in a termite genome.</title>
        <authorList>
            <person name="Terrapon N."/>
            <person name="Li C."/>
            <person name="Robertson H.M."/>
            <person name="Ji L."/>
            <person name="Meng X."/>
            <person name="Booth W."/>
            <person name="Chen Z."/>
            <person name="Childers C.P."/>
            <person name="Glastad K.M."/>
            <person name="Gokhale K."/>
            <person name="Gowin J."/>
            <person name="Gronenberg W."/>
            <person name="Hermansen R.A."/>
            <person name="Hu H."/>
            <person name="Hunt B.G."/>
            <person name="Huylmans A.K."/>
            <person name="Khalil S.M."/>
            <person name="Mitchell R.D."/>
            <person name="Munoz-Torres M.C."/>
            <person name="Mustard J.A."/>
            <person name="Pan H."/>
            <person name="Reese J.T."/>
            <person name="Scharf M.E."/>
            <person name="Sun F."/>
            <person name="Vogel H."/>
            <person name="Xiao J."/>
            <person name="Yang W."/>
            <person name="Yang Z."/>
            <person name="Yang Z."/>
            <person name="Zhou J."/>
            <person name="Zhu J."/>
            <person name="Brent C.S."/>
            <person name="Elsik C.G."/>
            <person name="Goodisman M.A."/>
            <person name="Liberles D.A."/>
            <person name="Roe R.M."/>
            <person name="Vargo E.L."/>
            <person name="Vilcinskas A."/>
            <person name="Wang J."/>
            <person name="Bornberg-Bauer E."/>
            <person name="Korb J."/>
            <person name="Zhang G."/>
            <person name="Liebig J."/>
        </authorList>
    </citation>
    <scope>NUCLEOTIDE SEQUENCE [LARGE SCALE GENOMIC DNA]</scope>
    <source>
        <tissue evidence="1">Whole organism</tissue>
    </source>
</reference>
<dbReference type="AlphaFoldDB" id="A0A067RH13"/>
<protein>
    <submittedName>
        <fullName evidence="1">Uncharacterized protein</fullName>
    </submittedName>
</protein>
<sequence length="173" mass="19437">RELFVNQTFVMTMVDGMVCSSLTEHSSQKCYVCGAVPRDMNNLNLSTVCPDPSSYRFGLSTLHAYIRFFECFRSQLSLLVDQPRQGGSGTSNDGNTARRFFENPEVSANITGINEDLIRRFSIILCTLSCGCSVNVEAFDKYAMETANLYVNLYPWYYMPASVHKILIHGGKI</sequence>
<dbReference type="InParanoid" id="A0A067RH13"/>
<name>A0A067RH13_ZOONE</name>
<organism evidence="1 2">
    <name type="scientific">Zootermopsis nevadensis</name>
    <name type="common">Dampwood termite</name>
    <dbReference type="NCBI Taxonomy" id="136037"/>
    <lineage>
        <taxon>Eukaryota</taxon>
        <taxon>Metazoa</taxon>
        <taxon>Ecdysozoa</taxon>
        <taxon>Arthropoda</taxon>
        <taxon>Hexapoda</taxon>
        <taxon>Insecta</taxon>
        <taxon>Pterygota</taxon>
        <taxon>Neoptera</taxon>
        <taxon>Polyneoptera</taxon>
        <taxon>Dictyoptera</taxon>
        <taxon>Blattodea</taxon>
        <taxon>Blattoidea</taxon>
        <taxon>Termitoidae</taxon>
        <taxon>Termopsidae</taxon>
        <taxon>Zootermopsis</taxon>
    </lineage>
</organism>
<evidence type="ECO:0000313" key="1">
    <source>
        <dbReference type="EMBL" id="KDR19596.1"/>
    </source>
</evidence>
<keyword evidence="2" id="KW-1185">Reference proteome</keyword>
<dbReference type="OMA" id="EMILHIS"/>
<dbReference type="STRING" id="136037.A0A067RH13"/>
<evidence type="ECO:0000313" key="2">
    <source>
        <dbReference type="Proteomes" id="UP000027135"/>
    </source>
</evidence>
<dbReference type="EMBL" id="KK852642">
    <property type="protein sequence ID" value="KDR19596.1"/>
    <property type="molecule type" value="Genomic_DNA"/>
</dbReference>